<dbReference type="GO" id="GO:0019344">
    <property type="term" value="P:cysteine biosynthetic process"/>
    <property type="evidence" value="ECO:0007669"/>
    <property type="project" value="TreeGrafter"/>
</dbReference>
<reference evidence="6 7" key="1">
    <citation type="submission" date="2019-03" db="EMBL/GenBank/DDBJ databases">
        <title>Genomic Encyclopedia of Type Strains, Phase IV (KMG-IV): sequencing the most valuable type-strain genomes for metagenomic binning, comparative biology and taxonomic classification.</title>
        <authorList>
            <person name="Goeker M."/>
        </authorList>
    </citation>
    <scope>NUCLEOTIDE SEQUENCE [LARGE SCALE GENOMIC DNA]</scope>
    <source>
        <strain evidence="6 7">DSM 16730</strain>
    </source>
</reference>
<evidence type="ECO:0000256" key="3">
    <source>
        <dbReference type="ARBA" id="ARBA00023125"/>
    </source>
</evidence>
<dbReference type="NCBIfam" id="NF009327">
    <property type="entry name" value="PRK12684.1"/>
    <property type="match status" value="1"/>
</dbReference>
<dbReference type="Pfam" id="PF00126">
    <property type="entry name" value="HTH_1"/>
    <property type="match status" value="1"/>
</dbReference>
<comment type="similarity">
    <text evidence="1">Belongs to the LysR transcriptional regulatory family.</text>
</comment>
<dbReference type="GO" id="GO:0003700">
    <property type="term" value="F:DNA-binding transcription factor activity"/>
    <property type="evidence" value="ECO:0007669"/>
    <property type="project" value="InterPro"/>
</dbReference>
<dbReference type="InterPro" id="IPR036390">
    <property type="entry name" value="WH_DNA-bd_sf"/>
</dbReference>
<keyword evidence="2" id="KW-0805">Transcription regulation</keyword>
<dbReference type="RefSeq" id="WP_132452985.1">
    <property type="nucleotide sequence ID" value="NZ_JAWIZJ010000001.1"/>
</dbReference>
<organism evidence="6 7">
    <name type="scientific">Samsonia erythrinae</name>
    <dbReference type="NCBI Taxonomy" id="160434"/>
    <lineage>
        <taxon>Bacteria</taxon>
        <taxon>Pseudomonadati</taxon>
        <taxon>Pseudomonadota</taxon>
        <taxon>Gammaproteobacteria</taxon>
        <taxon>Enterobacterales</taxon>
        <taxon>Pectobacteriaceae</taxon>
        <taxon>Samsonia</taxon>
    </lineage>
</organism>
<dbReference type="InterPro" id="IPR036388">
    <property type="entry name" value="WH-like_DNA-bd_sf"/>
</dbReference>
<dbReference type="SUPFAM" id="SSF53850">
    <property type="entry name" value="Periplasmic binding protein-like II"/>
    <property type="match status" value="1"/>
</dbReference>
<dbReference type="Proteomes" id="UP000295433">
    <property type="component" value="Unassembled WGS sequence"/>
</dbReference>
<dbReference type="SUPFAM" id="SSF46785">
    <property type="entry name" value="Winged helix' DNA-binding domain"/>
    <property type="match status" value="1"/>
</dbReference>
<evidence type="ECO:0000313" key="6">
    <source>
        <dbReference type="EMBL" id="TCV09045.1"/>
    </source>
</evidence>
<protein>
    <submittedName>
        <fullName evidence="6">LysR family cys regulon transcriptional activator</fullName>
    </submittedName>
</protein>
<evidence type="ECO:0000256" key="1">
    <source>
        <dbReference type="ARBA" id="ARBA00009437"/>
    </source>
</evidence>
<dbReference type="PROSITE" id="PS50931">
    <property type="entry name" value="HTH_LYSR"/>
    <property type="match status" value="1"/>
</dbReference>
<dbReference type="PANTHER" id="PTHR30126">
    <property type="entry name" value="HTH-TYPE TRANSCRIPTIONAL REGULATOR"/>
    <property type="match status" value="1"/>
</dbReference>
<name>A0A4R3VPN9_9GAMM</name>
<gene>
    <name evidence="6" type="ORF">EDC54_101569</name>
</gene>
<comment type="caution">
    <text evidence="6">The sequence shown here is derived from an EMBL/GenBank/DDBJ whole genome shotgun (WGS) entry which is preliminary data.</text>
</comment>
<proteinExistence type="inferred from homology"/>
<dbReference type="PANTHER" id="PTHR30126:SF6">
    <property type="entry name" value="HTH-TYPE TRANSCRIPTIONAL REGULATOR CYSB-RELATED"/>
    <property type="match status" value="1"/>
</dbReference>
<dbReference type="Gene3D" id="3.40.190.10">
    <property type="entry name" value="Periplasmic binding protein-like II"/>
    <property type="match status" value="2"/>
</dbReference>
<evidence type="ECO:0000259" key="5">
    <source>
        <dbReference type="PROSITE" id="PS50931"/>
    </source>
</evidence>
<dbReference type="NCBIfam" id="NF009324">
    <property type="entry name" value="PRK12679.1"/>
    <property type="match status" value="1"/>
</dbReference>
<evidence type="ECO:0000313" key="7">
    <source>
        <dbReference type="Proteomes" id="UP000295433"/>
    </source>
</evidence>
<dbReference type="CDD" id="cd08413">
    <property type="entry name" value="PBP2_CysB_like"/>
    <property type="match status" value="1"/>
</dbReference>
<dbReference type="GO" id="GO:0000976">
    <property type="term" value="F:transcription cis-regulatory region binding"/>
    <property type="evidence" value="ECO:0007669"/>
    <property type="project" value="TreeGrafter"/>
</dbReference>
<dbReference type="Pfam" id="PF03466">
    <property type="entry name" value="LysR_substrate"/>
    <property type="match status" value="1"/>
</dbReference>
<keyword evidence="3" id="KW-0238">DNA-binding</keyword>
<dbReference type="PRINTS" id="PR00039">
    <property type="entry name" value="HTHLYSR"/>
</dbReference>
<sequence>MNFQQLKIIRESARCNYNLTEVANTLFTSQSGVSRHIRELEEELGIEIFVRRGKRLLGMTEPGKELLVVAERILNDASNIRRLANVFTNNDTGQLVIATTHTQARYSLPPVIKAFRSLYPQVRLVLNQGTPDEIVAMLNSGEADIGIATEQLINDTSLAAFPYYRWHHSVIVPEHHPLTEKSVITLEMLSEEPLITYRQGITGRSRLDRAFQAAGMTPDVTLSAQDSDVIKTYVELGLGVGIVADKSYDPVRDKGLVRLNAEHLFEANTVWLGLKKGQLQRNYAWKFIQLCNTELSLDEIKDRVFSDNDEAVIDYQI</sequence>
<feature type="domain" description="HTH lysR-type" evidence="5">
    <location>
        <begin position="1"/>
        <end position="59"/>
    </location>
</feature>
<dbReference type="OrthoDB" id="5297026at2"/>
<dbReference type="InterPro" id="IPR000847">
    <property type="entry name" value="LysR_HTH_N"/>
</dbReference>
<dbReference type="AlphaFoldDB" id="A0A4R3VPN9"/>
<keyword evidence="7" id="KW-1185">Reference proteome</keyword>
<dbReference type="Gene3D" id="1.10.10.10">
    <property type="entry name" value="Winged helix-like DNA-binding domain superfamily/Winged helix DNA-binding domain"/>
    <property type="match status" value="1"/>
</dbReference>
<keyword evidence="4" id="KW-0804">Transcription</keyword>
<evidence type="ECO:0000256" key="2">
    <source>
        <dbReference type="ARBA" id="ARBA00023015"/>
    </source>
</evidence>
<accession>A0A4R3VPN9</accession>
<dbReference type="InterPro" id="IPR005119">
    <property type="entry name" value="LysR_subst-bd"/>
</dbReference>
<dbReference type="InterPro" id="IPR037423">
    <property type="entry name" value="CysB_PBP2"/>
</dbReference>
<evidence type="ECO:0000256" key="4">
    <source>
        <dbReference type="ARBA" id="ARBA00023163"/>
    </source>
</evidence>
<dbReference type="EMBL" id="SMBY01000001">
    <property type="protein sequence ID" value="TCV09045.1"/>
    <property type="molecule type" value="Genomic_DNA"/>
</dbReference>